<protein>
    <submittedName>
        <fullName evidence="2">Uncharacterized protein</fullName>
    </submittedName>
</protein>
<dbReference type="AlphaFoldDB" id="A0A9E2W710"/>
<name>A0A9E2W710_9BACT</name>
<proteinExistence type="predicted"/>
<keyword evidence="1" id="KW-0732">Signal</keyword>
<gene>
    <name evidence="2" type="ORF">KTO63_26020</name>
</gene>
<accession>A0A9E2W710</accession>
<sequence length="187" mass="20957">MQLSITTILLCMSTALFSQTVVNSNHDHFSSDIEPSEKISLTLHVKDSLNKLPKDHKDFFYVSFICTIKNNTADTVFVVAPVSYKIIPHPWIISINESAAHFWYGDLGCAPPFNIDNIIKLAPGAAIDKIFKWHDFISNFSTKPGTYKAKVKYSYTGSTTWVIGTGKELITDLKTGYSNEVLFTIQN</sequence>
<organism evidence="2 3">
    <name type="scientific">Pinibacter aurantiacus</name>
    <dbReference type="NCBI Taxonomy" id="2851599"/>
    <lineage>
        <taxon>Bacteria</taxon>
        <taxon>Pseudomonadati</taxon>
        <taxon>Bacteroidota</taxon>
        <taxon>Chitinophagia</taxon>
        <taxon>Chitinophagales</taxon>
        <taxon>Chitinophagaceae</taxon>
        <taxon>Pinibacter</taxon>
    </lineage>
</organism>
<feature type="chain" id="PRO_5038680815" evidence="1">
    <location>
        <begin position="19"/>
        <end position="187"/>
    </location>
</feature>
<dbReference type="Proteomes" id="UP000812270">
    <property type="component" value="Unassembled WGS sequence"/>
</dbReference>
<evidence type="ECO:0000256" key="1">
    <source>
        <dbReference type="SAM" id="SignalP"/>
    </source>
</evidence>
<evidence type="ECO:0000313" key="3">
    <source>
        <dbReference type="Proteomes" id="UP000812270"/>
    </source>
</evidence>
<dbReference type="EMBL" id="JAHSPG010000018">
    <property type="protein sequence ID" value="MBV4360649.1"/>
    <property type="molecule type" value="Genomic_DNA"/>
</dbReference>
<dbReference type="RefSeq" id="WP_217795230.1">
    <property type="nucleotide sequence ID" value="NZ_JAHSPG010000018.1"/>
</dbReference>
<feature type="signal peptide" evidence="1">
    <location>
        <begin position="1"/>
        <end position="18"/>
    </location>
</feature>
<keyword evidence="3" id="KW-1185">Reference proteome</keyword>
<evidence type="ECO:0000313" key="2">
    <source>
        <dbReference type="EMBL" id="MBV4360649.1"/>
    </source>
</evidence>
<comment type="caution">
    <text evidence="2">The sequence shown here is derived from an EMBL/GenBank/DDBJ whole genome shotgun (WGS) entry which is preliminary data.</text>
</comment>
<reference evidence="2" key="1">
    <citation type="submission" date="2021-06" db="EMBL/GenBank/DDBJ databases">
        <authorList>
            <person name="Huq M.A."/>
        </authorList>
    </citation>
    <scope>NUCLEOTIDE SEQUENCE</scope>
    <source>
        <strain evidence="2">MAH-26</strain>
    </source>
</reference>